<reference evidence="2 3" key="1">
    <citation type="submission" date="2020-07" db="EMBL/GenBank/DDBJ databases">
        <title>Taxonomic proposal: Crassvirales, a new order of highly abundant and diverse bacterial viruses.</title>
        <authorList>
            <person name="Shkoporov A.N."/>
            <person name="Stockdale S.R."/>
            <person name="Guerin E."/>
            <person name="Ross R.P."/>
            <person name="Hill C."/>
        </authorList>
    </citation>
    <scope>NUCLEOTIDE SEQUENCE [LARGE SCALE GENOMIC DNA]</scope>
</reference>
<sequence>MLDIAINNNKHNNSMSCTVKITNNDNLDNLLAERVGRGSKEYIELASVYNSKNFKNYIANNNVDVNDVNTIYDALVNMRNNTTMSIRNIINREQTKSADGFSSYTARIDAINYIASTANLVYFNDLFSNKRNIKTVRQLQLSTFVRMLQTYANAVKRSNPGNTELASVISQYSKNKKYNELLNYLQQYNKDNVALQNLYTGVSYILNKDFFNEIANNKNVAQINSRLEETPEDTVNQESLDFEETGELIADAVDEIDPSLNQLTNTLGVIPNYEGHIEEIVRVFLNAIPKLKTTKRTITKDSRTGKDITVYDYTFNDNLTTVEFEDYSVISNLLFTKVNNDNFDSFMNSLEEVANNIADAESLIYIKDYLTNNKQFAYKFRMIFNRPIPNKQETVITEKGAPRTEVSNESANPVNVLFNKMSLSTRNISINKADKLIAQLNKLSKTAKDNQFPTAIEKDSFVNEVYKIAKVLIPDITPDAIKKYAVKENSKSNAVYNNSNQIYLGFISGLVNLLDASKVYNTERSNYERMTQEQRNVYDTLNPSFFRAVDIQAMKLFAEKINKYLYIPVNLNSRNSEGNLQSDVLNRNYILTFNEILNSEEACVVYAKKKFAGTGYNYSNILIERIAANGDIIPGLFKKNGDNYTLTEYGKELMRVNYFIGSNDRRDYSPYLYKKMSKGDYFMTNLIEYLASENHKYNIGGKEQNIRFTNMFLSIPSDASNQFSFKYPLINLKGLYTVNEDKTRTYNPNHPLFTAFRNIIYQEILDAYNTYKSIFEESVEIGFAFRRNADGDVVIRSDYDENKMYENYEKKTYKDEDGTEYKGVFHKDKRTGKYILHGNVVRLSELDTKFATLNLYDNLLGNDKVIDILYGRSDTADGTGVRVSNGQLILNAKQNQAINDAVEQFISSYLERGVANLREQFDTYLHAINENNRKVQQDIKSNRFSKDALTLVRLEEFVLNEFIAQKSFDDLFNGKSKFYKNAQDILKRLKEVQASGSPFGNSDIRYNELSSKPETKEKFSIGGREFELGQTFKAVTILNTNKGSEEDVINRIKEQLKIAGTNEETVKKLIRPYAGKSKTNDAQSYITLDEFIRRIYAAGELEKYRNIIEKLLDNTPLDQIDFDALNKIQVQKNFYFDLHYDADRNIEIPRQIKNAEFVLIPKLIKGTELETVYNAMKTAGIDQLNTVETSKAAKNKLMELWDSSTGELTEENVNNFIANASANTEVYSYTYLYRQQEVPSHLKDAENKIGIQVYKKLLDNIPNTELGRKYKQTIFRNMAANINASFKDVCAILNIPLDSKGNIMFDENGNIKGLNYERLIKLARENAARNGADKNTLDFLTTDENGQPRFPMYMNSISSKIENLVNGVLNRSITRQKMPGWHAAQVSDFGFQVDKHTKKDSRLAYRKVGKFDNQDIYYAEIRLPRWNKILKDIPLEELNNNIDKYINEDARTMIGYRIPTEGKQSVIIMRVVEFLPDTYDSTVVLPDEWVAQSGSDFDVDSVYAMTFGLTKNKDGVITRYDDKKFYLDAEPNSIESKRGYLNYVKANIELAARKSIAAYVDKANVTKDEIKEAYNRKKEEINSRLISNIIDKINATRDATNGVWAAAKKLKGEAKKLTYEIATTIGSKPKEMPASMYINNVIERLVKLDNNGNYPLHNVIDNILAVFEEAQQAIDQQQDELKEAAQERNAARSERLNMIYEEQFNSAETFAREAGIASYEQWLTLPVEDRVDAGVRNNNILDTFIKILSSPFAIEENVGTSNFDRLSELNEEWNKLLGNVNTNAVTANRIGSHDFNTQLDWDETASAGRTLKGVSVNLDTLSSIGNIAKIVTDKYIPVIYDYNTITKDGKPIKEDKSNLYTDAELKQHINGLIERFGKDNVIVDGRKVVIKHNRIGWSNDNKNVEDMLITPYTSQTTAYILDVMKTLAIHNLNEYTFVPFKTMSMAGIDYDTALSILYQPIIDTLVRNVNESQGFGVKSGSNPLVETFVSIAERAGIKNANNINTVISRFEELYRDDITARYGNTAHPIINKTENARRLKNEMNEKEALIHDYVALKQFYQLREIGNILNNHLNVLTADKYGAKQTFYMNNKVFTDIAGLVESKNKLYSHNEETGEDVPLIEAIFPNIDKGIDVFAHSDMNQSVHPILATYLQRSTVLSVKIAQAFDETASEHFTNLVYSLKDYTSNGRLTEKQYKDYKEYLVGRSYLANAGYTVLTMPITYDNKDNSFGVIKTNDDKEAYVLREAELMRIAGIGANNDILNEFYITDINNVTNEEIDKFNKLTPAQKILYIQQNFGEDIGIFKYFDVNSFNDANYRSQGYTGQQIKLRQGNTSIDAIHNEFNVAWNCTNPIIKLALADIVKYAYVLENNGFKQNNVTRAVTIEVLKGFGNGGFNIAEDAKAGMENWRVTSSTGGLTRRLALGYIRQNLDTFNLPYRSIDRINKVHPEKANIIRSIIKYDAKRNLIVDTNLAANELSIEDRENLLKYYGLINADGSPQLAIKIKYAGETRVYTGVYEDGIITYVPINKLSSIDINKTTENSVVKQNNIYEEIDSVVNRITDNKLAKHTDWLFMNVVDENDIVKVETNPYVEDVIANNNFLENVCPIVVNPGFTGTVSFVAQDGYEYVATRMTREIADDIRDNNFKDANSQNYIDILNKYPNRNVAEDYQLHRIVIHNSNIMYSAISEEDSVAKVFKQATSFIRSKSNVGNEFAKNVIKNFYHANLDYLDTKAIVKNMPLAATSIADYFETVYADIVSRTNNFMVDNNGNVMSIDDPRVIEYIIKEVGNINSVVAKADFVNEVGAAIAADETPRKGYDTELITAYNEIVALYNNKKLTVDNFRKTFAKFLNMSPNNFTNLGNSIMGSVQRVLADVENDNIKTDFFNIINTVNAIRNRFSIFKDLAVDGLDEDSKRAINKIKEIITKLENNLAVNNARDNWFIKFYEATSSNPMVKEQMMDIFTSYGDTSFLDMWIQDIHFNRNPIIQTVIKEVDAELKKAEISGKNEARDFAEHMKDIKSRAAKAGKSVNYNRMIKDGRFIRPYDDKFDKDYNKLHADYVKAVQDTNSTTSIEALRAKWKKDAFLANYTISRYKPANFLYDDKGRIDVIIDADKLTPQEKLAYKEALANSDRMDYVTAMVNQDANMLKYYPTIFSEYKKLLQEQQDIISVAQNGILNEEQDKQLHEIYSKIAYLTSTYYDDMTEKNEEDKESSIALRNYIANTAKLKEYYLDRKAKTGWQEQLDNALDTIAKYEKRDIEGRLIVPRDRLMSIPEYAHAKQWLINNANYTIDEEFAKALNNAYSDIADTRRGGSIFGTLVKAKKARDAYGIVDGRLFTDEEVAKLKDEALKGYNINQRTGLPYAGVLRQKENGDVIYNDIFYSKLKSNRLIPAEEMQLTEAANRLLYKAWSVDKKIFDFGNKSLTADDLKLIAQYLEAAGLARTKGSKEVAEFIETECEVTTDNTLWSRQRKDAINRGSDFLAAWDEVFSQRNADGELVPNTTFYGTIKPKDENKYINRTKTDAVKFINQHTNIVNTEYYYEVRGEMMKKSPAEYEDWFKKNHILNPYTKEYEPLRIWTTTEYVDDNGVKVKTKWTPKINQTNIEPRKETTNPEWKENSRNYKIGSGYDNINYNNLNEYEKESIDYMQQTMLRYAFTNNNKYFVNEGYLPSLKKATPFNAAEIAHQALGFIGFSSNVPNDLRWHNNDEISYDNDYIMPNIMLKTIFANNSKKKSPVPAFRNADETQAEFIIRREKVRDENAKIEEENKKIHKELLNTDWDEIFDTFIKNSANTAATQTIKHLLYSATDALTQHKSYQLTKIKGNLVKDEALSSENEIEYKMTNNNKAVEQVKNYIRRVIFKQYKETNAPKLLKFASLMQNISGTKYMTMNITGGIANVLTGNVNIGMERLAREYFNESDYLKAQSLYFGGIVSYMSGMYSDRSSSLQDAIIKMANVVDYDRKSEVSEEDLRGYIKKVKGLMFTPQTIGEHKMQNTVLLAMMVSHRLVQDNDGNWTIMSKEQYHREMDEKALLNVLNEEQVAEYNKLKERIRDNEQERFEYNTFKKTIVNSFVSALTNEQKRKYIEERERLIEEADKDFKENHKDIYSQFEITKDGYAEIKSDSPLSYKEYAKFVNKVINVNKTIHGVYDKNGAALLETKWFGGMVMQFHKHLYPGFKKRYRWNAYYDESLGTVQKGAYKSLIDFISIPFANTSAEIARLKEQGNKTTVLHAIQTYCKNLIDFGIHINLNYMLAAESERANMRRVASDFIYTGAAIVGAIALTALAGGDDDNEEAIWYNLLMYHADRLASESQAYTPWGFVGEADKLWSSPVSASTGIQDTLKALSVAIRAIGDGELLEQYKTGRYANRTKLEVFLTNNTPVLRGIKRLQDLPNNNSYYKLNENLMSVVPVKEIGESLRD</sequence>
<protein>
    <submittedName>
        <fullName evidence="2">Uncharacterized protein</fullName>
    </submittedName>
</protein>
<dbReference type="Proteomes" id="UP000593772">
    <property type="component" value="Segment"/>
</dbReference>
<name>A0A7M1RXJ1_9CAUD</name>
<feature type="coiled-coil region" evidence="1">
    <location>
        <begin position="2029"/>
        <end position="2056"/>
    </location>
</feature>
<keyword evidence="3" id="KW-1185">Reference proteome</keyword>
<dbReference type="KEGG" id="vg:65129571"/>
<organism evidence="2 3">
    <name type="scientific">uncultured phage cr110_1</name>
    <dbReference type="NCBI Taxonomy" id="2772070"/>
    <lineage>
        <taxon>Viruses</taxon>
        <taxon>Duplodnaviria</taxon>
        <taxon>Heunggongvirae</taxon>
        <taxon>Uroviricota</taxon>
        <taxon>Caudoviricetes</taxon>
        <taxon>Crassvirales</taxon>
        <taxon>Intestiviridae</taxon>
        <taxon>Crudevirinae</taxon>
        <taxon>Delmidovirus</taxon>
        <taxon>Delmidovirus intestinihominis</taxon>
    </lineage>
</organism>
<keyword evidence="1" id="KW-0175">Coiled coil</keyword>
<evidence type="ECO:0000313" key="3">
    <source>
        <dbReference type="Proteomes" id="UP000593772"/>
    </source>
</evidence>
<feature type="coiled-coil region" evidence="1">
    <location>
        <begin position="1660"/>
        <end position="1694"/>
    </location>
</feature>
<evidence type="ECO:0000256" key="1">
    <source>
        <dbReference type="SAM" id="Coils"/>
    </source>
</evidence>
<proteinExistence type="predicted"/>
<accession>A0A7M1RXJ1</accession>
<dbReference type="EMBL" id="MT774386">
    <property type="protein sequence ID" value="QOR59078.1"/>
    <property type="molecule type" value="Genomic_DNA"/>
</dbReference>
<dbReference type="RefSeq" id="YP_010111236.1">
    <property type="nucleotide sequence ID" value="NC_055879.1"/>
</dbReference>
<evidence type="ECO:0000313" key="2">
    <source>
        <dbReference type="EMBL" id="QOR59078.1"/>
    </source>
</evidence>
<dbReference type="GeneID" id="65129571"/>